<proteinExistence type="inferred from homology"/>
<dbReference type="OrthoDB" id="10013825at2759"/>
<organism evidence="4 5">
    <name type="scientific">Fragilariopsis cylindrus CCMP1102</name>
    <dbReference type="NCBI Taxonomy" id="635003"/>
    <lineage>
        <taxon>Eukaryota</taxon>
        <taxon>Sar</taxon>
        <taxon>Stramenopiles</taxon>
        <taxon>Ochrophyta</taxon>
        <taxon>Bacillariophyta</taxon>
        <taxon>Bacillariophyceae</taxon>
        <taxon>Bacillariophycidae</taxon>
        <taxon>Bacillariales</taxon>
        <taxon>Bacillariaceae</taxon>
        <taxon>Fragilariopsis</taxon>
    </lineage>
</organism>
<dbReference type="Proteomes" id="UP000095751">
    <property type="component" value="Unassembled WGS sequence"/>
</dbReference>
<dbReference type="PROSITE" id="PS00285">
    <property type="entry name" value="POTATO_INHIBITOR"/>
    <property type="match status" value="1"/>
</dbReference>
<keyword evidence="5" id="KW-1185">Reference proteome</keyword>
<dbReference type="SUPFAM" id="SSF54654">
    <property type="entry name" value="CI-2 family of serine protease inhibitors"/>
    <property type="match status" value="1"/>
</dbReference>
<dbReference type="InParanoid" id="A0A1E7EYX5"/>
<dbReference type="KEGG" id="fcy:FRACYDRAFT_270911"/>
<keyword evidence="2" id="KW-0646">Protease inhibitor</keyword>
<evidence type="ECO:0000313" key="5">
    <source>
        <dbReference type="Proteomes" id="UP000095751"/>
    </source>
</evidence>
<evidence type="ECO:0000313" key="4">
    <source>
        <dbReference type="EMBL" id="OEU11026.1"/>
    </source>
</evidence>
<comment type="similarity">
    <text evidence="1">Belongs to the protease inhibitor I13 (potato type I serine protease inhibitor) family.</text>
</comment>
<sequence length="112" mass="12815">MIFNTKNIIFTSIVIFSATNHHLIQEVNAIDQIRGATNYDAPEQYVKQPFPELVGKTGEEAKQYLKETYGEDGYYNNRNTTGMYCFARNIDYGRVCWEEDDNGLIISTPFSG</sequence>
<dbReference type="GO" id="GO:0009611">
    <property type="term" value="P:response to wounding"/>
    <property type="evidence" value="ECO:0007669"/>
    <property type="project" value="InterPro"/>
</dbReference>
<gene>
    <name evidence="4" type="ORF">FRACYDRAFT_270911</name>
</gene>
<dbReference type="GO" id="GO:0004867">
    <property type="term" value="F:serine-type endopeptidase inhibitor activity"/>
    <property type="evidence" value="ECO:0007669"/>
    <property type="project" value="UniProtKB-KW"/>
</dbReference>
<name>A0A1E7EYX5_9STRA</name>
<dbReference type="EMBL" id="KV784369">
    <property type="protein sequence ID" value="OEU11026.1"/>
    <property type="molecule type" value="Genomic_DNA"/>
</dbReference>
<accession>A0A1E7EYX5</accession>
<evidence type="ECO:0000256" key="1">
    <source>
        <dbReference type="ARBA" id="ARBA00008210"/>
    </source>
</evidence>
<keyword evidence="3" id="KW-0722">Serine protease inhibitor</keyword>
<dbReference type="AlphaFoldDB" id="A0A1E7EYX5"/>
<reference evidence="4 5" key="1">
    <citation type="submission" date="2016-09" db="EMBL/GenBank/DDBJ databases">
        <title>Extensive genetic diversity and differential bi-allelic expression allows diatom success in the polar Southern Ocean.</title>
        <authorList>
            <consortium name="DOE Joint Genome Institute"/>
            <person name="Mock T."/>
            <person name="Otillar R.P."/>
            <person name="Strauss J."/>
            <person name="Dupont C."/>
            <person name="Frickenhaus S."/>
            <person name="Maumus F."/>
            <person name="Mcmullan M."/>
            <person name="Sanges R."/>
            <person name="Schmutz J."/>
            <person name="Toseland A."/>
            <person name="Valas R."/>
            <person name="Veluchamy A."/>
            <person name="Ward B.J."/>
            <person name="Allen A."/>
            <person name="Barry K."/>
            <person name="Falciatore A."/>
            <person name="Ferrante M."/>
            <person name="Fortunato A.E."/>
            <person name="Gloeckner G."/>
            <person name="Gruber A."/>
            <person name="Hipkin R."/>
            <person name="Janech M."/>
            <person name="Kroth P."/>
            <person name="Leese F."/>
            <person name="Lindquist E."/>
            <person name="Lyon B.R."/>
            <person name="Martin J."/>
            <person name="Mayer C."/>
            <person name="Parker M."/>
            <person name="Quesneville H."/>
            <person name="Raymond J."/>
            <person name="Uhlig C."/>
            <person name="Valentin K.U."/>
            <person name="Worden A.Z."/>
            <person name="Armbrust E.V."/>
            <person name="Bowler C."/>
            <person name="Green B."/>
            <person name="Moulton V."/>
            <person name="Van Oosterhout C."/>
            <person name="Grigoriev I."/>
        </authorList>
    </citation>
    <scope>NUCLEOTIDE SEQUENCE [LARGE SCALE GENOMIC DNA]</scope>
    <source>
        <strain evidence="4 5">CCMP1102</strain>
    </source>
</reference>
<protein>
    <submittedName>
        <fullName evidence="4">Uncharacterized protein</fullName>
    </submittedName>
</protein>
<evidence type="ECO:0000256" key="3">
    <source>
        <dbReference type="ARBA" id="ARBA00022900"/>
    </source>
</evidence>
<dbReference type="InterPro" id="IPR036354">
    <property type="entry name" value="Prot_inh_pot1_sf"/>
</dbReference>
<dbReference type="InterPro" id="IPR000864">
    <property type="entry name" value="Prot_inh_pot1"/>
</dbReference>
<evidence type="ECO:0000256" key="2">
    <source>
        <dbReference type="ARBA" id="ARBA00022690"/>
    </source>
</evidence>